<reference evidence="7 8" key="1">
    <citation type="submission" date="2015-01" db="EMBL/GenBank/DDBJ databases">
        <title>The Genome Sequence of Exophiala oligosperma CBS72588.</title>
        <authorList>
            <consortium name="The Broad Institute Genomics Platform"/>
            <person name="Cuomo C."/>
            <person name="de Hoog S."/>
            <person name="Gorbushina A."/>
            <person name="Stielow B."/>
            <person name="Teixiera M."/>
            <person name="Abouelleil A."/>
            <person name="Chapman S.B."/>
            <person name="Priest M."/>
            <person name="Young S.K."/>
            <person name="Wortman J."/>
            <person name="Nusbaum C."/>
            <person name="Birren B."/>
        </authorList>
    </citation>
    <scope>NUCLEOTIDE SEQUENCE [LARGE SCALE GENOMIC DNA]</scope>
    <source>
        <strain evidence="7 8">CBS 72588</strain>
    </source>
</reference>
<feature type="compositionally biased region" description="Polar residues" evidence="5">
    <location>
        <begin position="77"/>
        <end position="87"/>
    </location>
</feature>
<evidence type="ECO:0000256" key="2">
    <source>
        <dbReference type="ARBA" id="ARBA00023125"/>
    </source>
</evidence>
<sequence>MNKSGAVHPWRGQQLLSKTCVVPQVVRANGAGLHWHVETVGTGSRAVMEVDRNVPSEPRWGLEQRLGEIESTVKGLQQSQSKIQTGTVGAPQLANGSQSSIPESSIPPEPPGRYPASAEMGEIDASEDAIDGMGAIKFTDEEDCGYFGPSSNVAFVRHISLALAKASGQSQMIQTRTDSSLPSANEWTRVTRPHYVHGGTSEGTFPRSQRSVNIYTLPPEDYTWRLIKEYFQKTGQLLPFIHEESFCETYFQLKRTNFTMARRTWLGLLNMILAMATTLTVDGYPSSEERIAESDVYYQRANGLCERESRTNNSLELVQYLLIVGQYLQGTQKSVRAWTVHGLAITTAFQLGLHSPRTNQDFPPLESEIRKRVWFGCILLDRTLSMTYGRACMIPEKYIKLELPTADIQVMGQSPVMDTRQRMDAMYFRATIALYSVMYQIIDTCYGQNLGLEDFLPVAEIIALTLRGETQLTEWRTQSLPSLNLRVCNTPLCSQDLEKLEAKDKITERFNLVLSLRFHNLHILLHRPILEKLLEAHGGPTNDTETTMMHQVCISSIENCVESAIIIISIVHTVVLSSGWRRDLLGAWNYSLFYTFNAGLVIIAGLLVSPKGTAAEGEVAPSQWKFLESSALYLNMAIEALQNLDRGNRVVQRIVDYLSQLALAVLSLCRSTPGQLMCSRHLTERRLLICHSRQASGNVDATTILPSVNSYELFSSTNNHQDLFPLRSSHQTIGQKEVPMDIDLSEFTLETDLDWFTRPL</sequence>
<accession>A0A0D2DUQ7</accession>
<dbReference type="GO" id="GO:0006351">
    <property type="term" value="P:DNA-templated transcription"/>
    <property type="evidence" value="ECO:0007669"/>
    <property type="project" value="InterPro"/>
</dbReference>
<dbReference type="PANTHER" id="PTHR47424:SF3">
    <property type="entry name" value="REGULATORY PROTEIN GAL4"/>
    <property type="match status" value="1"/>
</dbReference>
<dbReference type="GO" id="GO:0008270">
    <property type="term" value="F:zinc ion binding"/>
    <property type="evidence" value="ECO:0007669"/>
    <property type="project" value="InterPro"/>
</dbReference>
<protein>
    <recommendedName>
        <fullName evidence="6">Xylanolytic transcriptional activator regulatory domain-containing protein</fullName>
    </recommendedName>
</protein>
<dbReference type="GO" id="GO:0000981">
    <property type="term" value="F:DNA-binding transcription factor activity, RNA polymerase II-specific"/>
    <property type="evidence" value="ECO:0007669"/>
    <property type="project" value="TreeGrafter"/>
</dbReference>
<evidence type="ECO:0000256" key="5">
    <source>
        <dbReference type="SAM" id="MobiDB-lite"/>
    </source>
</evidence>
<keyword evidence="1" id="KW-0805">Transcription regulation</keyword>
<dbReference type="AlphaFoldDB" id="A0A0D2DUQ7"/>
<dbReference type="Pfam" id="PF04082">
    <property type="entry name" value="Fungal_trans"/>
    <property type="match status" value="1"/>
</dbReference>
<dbReference type="GeneID" id="27361172"/>
<evidence type="ECO:0000256" key="3">
    <source>
        <dbReference type="ARBA" id="ARBA00023163"/>
    </source>
</evidence>
<dbReference type="GO" id="GO:0000978">
    <property type="term" value="F:RNA polymerase II cis-regulatory region sequence-specific DNA binding"/>
    <property type="evidence" value="ECO:0007669"/>
    <property type="project" value="TreeGrafter"/>
</dbReference>
<keyword evidence="2" id="KW-0238">DNA-binding</keyword>
<dbReference type="VEuPathDB" id="FungiDB:PV06_09098"/>
<name>A0A0D2DUQ7_9EURO</name>
<keyword evidence="4" id="KW-0539">Nucleus</keyword>
<feature type="domain" description="Xylanolytic transcriptional activator regulatory" evidence="6">
    <location>
        <begin position="337"/>
        <end position="410"/>
    </location>
</feature>
<organism evidence="7 8">
    <name type="scientific">Exophiala oligosperma</name>
    <dbReference type="NCBI Taxonomy" id="215243"/>
    <lineage>
        <taxon>Eukaryota</taxon>
        <taxon>Fungi</taxon>
        <taxon>Dikarya</taxon>
        <taxon>Ascomycota</taxon>
        <taxon>Pezizomycotina</taxon>
        <taxon>Eurotiomycetes</taxon>
        <taxon>Chaetothyriomycetidae</taxon>
        <taxon>Chaetothyriales</taxon>
        <taxon>Herpotrichiellaceae</taxon>
        <taxon>Exophiala</taxon>
    </lineage>
</organism>
<feature type="region of interest" description="Disordered" evidence="5">
    <location>
        <begin position="77"/>
        <end position="118"/>
    </location>
</feature>
<dbReference type="RefSeq" id="XP_016259530.1">
    <property type="nucleotide sequence ID" value="XM_016410508.1"/>
</dbReference>
<gene>
    <name evidence="7" type="ORF">PV06_09098</name>
</gene>
<dbReference type="Proteomes" id="UP000053342">
    <property type="component" value="Unassembled WGS sequence"/>
</dbReference>
<dbReference type="GO" id="GO:0000435">
    <property type="term" value="P:positive regulation of transcription from RNA polymerase II promoter by galactose"/>
    <property type="evidence" value="ECO:0007669"/>
    <property type="project" value="TreeGrafter"/>
</dbReference>
<evidence type="ECO:0000256" key="4">
    <source>
        <dbReference type="ARBA" id="ARBA00023242"/>
    </source>
</evidence>
<dbReference type="STRING" id="215243.A0A0D2DUQ7"/>
<dbReference type="InterPro" id="IPR051127">
    <property type="entry name" value="Fungal_SecMet_Regulators"/>
</dbReference>
<dbReference type="SMART" id="SM00906">
    <property type="entry name" value="Fungal_trans"/>
    <property type="match status" value="1"/>
</dbReference>
<evidence type="ECO:0000256" key="1">
    <source>
        <dbReference type="ARBA" id="ARBA00023015"/>
    </source>
</evidence>
<evidence type="ECO:0000313" key="7">
    <source>
        <dbReference type="EMBL" id="KIW39314.1"/>
    </source>
</evidence>
<proteinExistence type="predicted"/>
<dbReference type="PANTHER" id="PTHR47424">
    <property type="entry name" value="REGULATORY PROTEIN GAL4"/>
    <property type="match status" value="1"/>
</dbReference>
<dbReference type="EMBL" id="KN847340">
    <property type="protein sequence ID" value="KIW39314.1"/>
    <property type="molecule type" value="Genomic_DNA"/>
</dbReference>
<dbReference type="GO" id="GO:0005634">
    <property type="term" value="C:nucleus"/>
    <property type="evidence" value="ECO:0007669"/>
    <property type="project" value="TreeGrafter"/>
</dbReference>
<keyword evidence="8" id="KW-1185">Reference proteome</keyword>
<dbReference type="CDD" id="cd12148">
    <property type="entry name" value="fungal_TF_MHR"/>
    <property type="match status" value="1"/>
</dbReference>
<keyword evidence="3" id="KW-0804">Transcription</keyword>
<dbReference type="OrthoDB" id="3364175at2759"/>
<dbReference type="InterPro" id="IPR007219">
    <property type="entry name" value="XnlR_reg_dom"/>
</dbReference>
<evidence type="ECO:0000259" key="6">
    <source>
        <dbReference type="SMART" id="SM00906"/>
    </source>
</evidence>
<evidence type="ECO:0000313" key="8">
    <source>
        <dbReference type="Proteomes" id="UP000053342"/>
    </source>
</evidence>